<feature type="transmembrane region" description="Helical" evidence="2">
    <location>
        <begin position="85"/>
        <end position="110"/>
    </location>
</feature>
<accession>A0AAN8R9H3</accession>
<sequence>MTSYLTKFVLGRIFQESSSNKEGREDPYYEYPASELNKAGKRKSKRRKKALPPGITDEEGEILTKVKRRAYRLDMSFGSFLGVRFGWGSVIGIVPAIGDVLDALLSLMVVRTAMRVGLPAGIVLHMLFNVALDFVIGLVPFVGDLIDAGYKCSTRNAVLLEKHLRKVGQERLKEQGITDVPDDSLPTGEDSGDDIDLEAQASSSRRDGNNDRRDRDRERERERSRDHRDRHDESRSDGRGPRRSDRREDRRDERRDDRRDNHRDNHRDDRRDDRRDGRRDDHHARDDRDRREPTHSKSRRKDNGRREDRDSRR</sequence>
<reference evidence="3 4" key="1">
    <citation type="submission" date="2019-10" db="EMBL/GenBank/DDBJ databases">
        <authorList>
            <person name="Palmer J.M."/>
        </authorList>
    </citation>
    <scope>NUCLEOTIDE SEQUENCE [LARGE SCALE GENOMIC DNA]</scope>
    <source>
        <strain evidence="3 4">TWF718</strain>
    </source>
</reference>
<evidence type="ECO:0000313" key="4">
    <source>
        <dbReference type="Proteomes" id="UP001313282"/>
    </source>
</evidence>
<organism evidence="3 4">
    <name type="scientific">Orbilia javanica</name>
    <dbReference type="NCBI Taxonomy" id="47235"/>
    <lineage>
        <taxon>Eukaryota</taxon>
        <taxon>Fungi</taxon>
        <taxon>Dikarya</taxon>
        <taxon>Ascomycota</taxon>
        <taxon>Pezizomycotina</taxon>
        <taxon>Orbiliomycetes</taxon>
        <taxon>Orbiliales</taxon>
        <taxon>Orbiliaceae</taxon>
        <taxon>Orbilia</taxon>
    </lineage>
</organism>
<keyword evidence="4" id="KW-1185">Reference proteome</keyword>
<feature type="region of interest" description="Disordered" evidence="1">
    <location>
        <begin position="173"/>
        <end position="313"/>
    </location>
</feature>
<proteinExistence type="predicted"/>
<evidence type="ECO:0000256" key="1">
    <source>
        <dbReference type="SAM" id="MobiDB-lite"/>
    </source>
</evidence>
<keyword evidence="2" id="KW-0472">Membrane</keyword>
<dbReference type="PANTHER" id="PTHR35519">
    <property type="entry name" value="MEMBRANE PROTEINS"/>
    <property type="match status" value="1"/>
</dbReference>
<feature type="compositionally biased region" description="Basic and acidic residues" evidence="1">
    <location>
        <begin position="304"/>
        <end position="313"/>
    </location>
</feature>
<evidence type="ECO:0000313" key="3">
    <source>
        <dbReference type="EMBL" id="KAK6333360.1"/>
    </source>
</evidence>
<name>A0AAN8R9H3_9PEZI</name>
<dbReference type="AlphaFoldDB" id="A0AAN8R9H3"/>
<protein>
    <submittedName>
        <fullName evidence="3">Uncharacterized protein</fullName>
    </submittedName>
</protein>
<dbReference type="InterPro" id="IPR025187">
    <property type="entry name" value="DUF4112"/>
</dbReference>
<feature type="transmembrane region" description="Helical" evidence="2">
    <location>
        <begin position="122"/>
        <end position="143"/>
    </location>
</feature>
<dbReference type="Pfam" id="PF13430">
    <property type="entry name" value="DUF4112"/>
    <property type="match status" value="1"/>
</dbReference>
<keyword evidence="2" id="KW-1133">Transmembrane helix</keyword>
<dbReference type="PANTHER" id="PTHR35519:SF2">
    <property type="entry name" value="PH DOMAIN PROTEIN"/>
    <property type="match status" value="1"/>
</dbReference>
<comment type="caution">
    <text evidence="3">The sequence shown here is derived from an EMBL/GenBank/DDBJ whole genome shotgun (WGS) entry which is preliminary data.</text>
</comment>
<dbReference type="EMBL" id="JAVHNR010000009">
    <property type="protein sequence ID" value="KAK6333360.1"/>
    <property type="molecule type" value="Genomic_DNA"/>
</dbReference>
<dbReference type="Proteomes" id="UP001313282">
    <property type="component" value="Unassembled WGS sequence"/>
</dbReference>
<feature type="compositionally biased region" description="Basic and acidic residues" evidence="1">
    <location>
        <begin position="204"/>
        <end position="295"/>
    </location>
</feature>
<keyword evidence="2" id="KW-0812">Transmembrane</keyword>
<evidence type="ECO:0000256" key="2">
    <source>
        <dbReference type="SAM" id="Phobius"/>
    </source>
</evidence>
<gene>
    <name evidence="3" type="ORF">TWF718_011174</name>
</gene>